<keyword evidence="2" id="KW-1185">Reference proteome</keyword>
<evidence type="ECO:0000313" key="2">
    <source>
        <dbReference type="Proteomes" id="UP001366060"/>
    </source>
</evidence>
<sequence length="59" mass="6715">MLDDADFFVKSVHVVVEQLSDIGVMTFTAESDDEASYANLEKSYVDFSTINWETLTFDK</sequence>
<gene>
    <name evidence="1" type="ORF">V6255_13630</name>
</gene>
<accession>A0ABU9HE41</accession>
<protein>
    <submittedName>
        <fullName evidence="1">Uncharacterized protein</fullName>
    </submittedName>
</protein>
<comment type="caution">
    <text evidence="1">The sequence shown here is derived from an EMBL/GenBank/DDBJ whole genome shotgun (WGS) entry which is preliminary data.</text>
</comment>
<evidence type="ECO:0000313" key="1">
    <source>
        <dbReference type="EMBL" id="MEL0660177.1"/>
    </source>
</evidence>
<name>A0ABU9HE41_9GAMM</name>
<dbReference type="RefSeq" id="WP_341628653.1">
    <property type="nucleotide sequence ID" value="NZ_JBAKBA010000035.1"/>
</dbReference>
<proteinExistence type="predicted"/>
<reference evidence="1 2" key="1">
    <citation type="submission" date="2024-02" db="EMBL/GenBank/DDBJ databases">
        <title>Bacteria isolated from the canopy kelp, Nereocystis luetkeana.</title>
        <authorList>
            <person name="Pfister C.A."/>
            <person name="Younker I.T."/>
            <person name="Light S.H."/>
        </authorList>
    </citation>
    <scope>NUCLEOTIDE SEQUENCE [LARGE SCALE GENOMIC DNA]</scope>
    <source>
        <strain evidence="1 2">TI.2.07</strain>
    </source>
</reference>
<dbReference type="Proteomes" id="UP001366060">
    <property type="component" value="Unassembled WGS sequence"/>
</dbReference>
<dbReference type="EMBL" id="JBAKBA010000035">
    <property type="protein sequence ID" value="MEL0660177.1"/>
    <property type="molecule type" value="Genomic_DNA"/>
</dbReference>
<organism evidence="1 2">
    <name type="scientific">Psychromonas arctica</name>
    <dbReference type="NCBI Taxonomy" id="168275"/>
    <lineage>
        <taxon>Bacteria</taxon>
        <taxon>Pseudomonadati</taxon>
        <taxon>Pseudomonadota</taxon>
        <taxon>Gammaproteobacteria</taxon>
        <taxon>Alteromonadales</taxon>
        <taxon>Psychromonadaceae</taxon>
        <taxon>Psychromonas</taxon>
    </lineage>
</organism>